<proteinExistence type="predicted"/>
<dbReference type="EMBL" id="UYRT01017910">
    <property type="protein sequence ID" value="VDK57300.1"/>
    <property type="molecule type" value="Genomic_DNA"/>
</dbReference>
<evidence type="ECO:0000313" key="1">
    <source>
        <dbReference type="EMBL" id="VDK57300.1"/>
    </source>
</evidence>
<dbReference type="OrthoDB" id="5917548at2759"/>
<name>A0A183DEI4_9BILA</name>
<sequence length="79" mass="9082">MIMDVSGAKNAVELAMDLFKNKDLYGLEGEFFEATERLADVFKALERTFSKQQNRELGKKGYTFLEVEQYKMVLNAHGK</sequence>
<reference evidence="3" key="1">
    <citation type="submission" date="2016-06" db="UniProtKB">
        <authorList>
            <consortium name="WormBaseParasite"/>
        </authorList>
    </citation>
    <scope>IDENTIFICATION</scope>
</reference>
<dbReference type="WBParaSite" id="GPUH_0000713401-mRNA-1">
    <property type="protein sequence ID" value="GPUH_0000713401-mRNA-1"/>
    <property type="gene ID" value="GPUH_0000713401"/>
</dbReference>
<dbReference type="Proteomes" id="UP000271098">
    <property type="component" value="Unassembled WGS sequence"/>
</dbReference>
<evidence type="ECO:0000313" key="3">
    <source>
        <dbReference type="WBParaSite" id="GPUH_0000713401-mRNA-1"/>
    </source>
</evidence>
<protein>
    <submittedName>
        <fullName evidence="3">DUF3969 family protein</fullName>
    </submittedName>
</protein>
<keyword evidence="2" id="KW-1185">Reference proteome</keyword>
<dbReference type="Pfam" id="PF04870">
    <property type="entry name" value="Moulting_cycle"/>
    <property type="match status" value="1"/>
</dbReference>
<organism evidence="3">
    <name type="scientific">Gongylonema pulchrum</name>
    <dbReference type="NCBI Taxonomy" id="637853"/>
    <lineage>
        <taxon>Eukaryota</taxon>
        <taxon>Metazoa</taxon>
        <taxon>Ecdysozoa</taxon>
        <taxon>Nematoda</taxon>
        <taxon>Chromadorea</taxon>
        <taxon>Rhabditida</taxon>
        <taxon>Spirurina</taxon>
        <taxon>Spiruromorpha</taxon>
        <taxon>Spiruroidea</taxon>
        <taxon>Gongylonematidae</taxon>
        <taxon>Gongylonema</taxon>
    </lineage>
</organism>
<reference evidence="1 2" key="2">
    <citation type="submission" date="2018-11" db="EMBL/GenBank/DDBJ databases">
        <authorList>
            <consortium name="Pathogen Informatics"/>
        </authorList>
    </citation>
    <scope>NUCLEOTIDE SEQUENCE [LARGE SCALE GENOMIC DNA]</scope>
</reference>
<accession>A0A183DEI4</accession>
<gene>
    <name evidence="1" type="ORF">GPUH_LOCUS7122</name>
</gene>
<evidence type="ECO:0000313" key="2">
    <source>
        <dbReference type="Proteomes" id="UP000271098"/>
    </source>
</evidence>
<dbReference type="InterPro" id="IPR006954">
    <property type="entry name" value="Mlt-10-like"/>
</dbReference>
<dbReference type="AlphaFoldDB" id="A0A183DEI4"/>